<evidence type="ECO:0000313" key="1">
    <source>
        <dbReference type="EMBL" id="PIL29330.1"/>
    </source>
</evidence>
<keyword evidence="2" id="KW-1185">Reference proteome</keyword>
<evidence type="ECO:0008006" key="3">
    <source>
        <dbReference type="Google" id="ProtNLM"/>
    </source>
</evidence>
<organism evidence="1 2">
    <name type="scientific">Ganoderma sinense ZZ0214-1</name>
    <dbReference type="NCBI Taxonomy" id="1077348"/>
    <lineage>
        <taxon>Eukaryota</taxon>
        <taxon>Fungi</taxon>
        <taxon>Dikarya</taxon>
        <taxon>Basidiomycota</taxon>
        <taxon>Agaricomycotina</taxon>
        <taxon>Agaricomycetes</taxon>
        <taxon>Polyporales</taxon>
        <taxon>Polyporaceae</taxon>
        <taxon>Ganoderma</taxon>
    </lineage>
</organism>
<dbReference type="Proteomes" id="UP000230002">
    <property type="component" value="Unassembled WGS sequence"/>
</dbReference>
<dbReference type="OrthoDB" id="2797179at2759"/>
<gene>
    <name evidence="1" type="ORF">GSI_09381</name>
</gene>
<evidence type="ECO:0000313" key="2">
    <source>
        <dbReference type="Proteomes" id="UP000230002"/>
    </source>
</evidence>
<dbReference type="EMBL" id="AYKW01000023">
    <property type="protein sequence ID" value="PIL29330.1"/>
    <property type="molecule type" value="Genomic_DNA"/>
</dbReference>
<dbReference type="AlphaFoldDB" id="A0A2G8S6C6"/>
<sequence length="234" mass="25970">MLSLPQAASARTVDAVSGRPLLHVQEDSTVWVHLAPLIYVSRAPEPALDASQLDLIRAILDAARKYNLLSVTECMRRVLKSPDIVAAKPVSVYALACVHGLEDVARVGARQSLSEPLGTDYVEELDLISVRTFHKLTTYRSKCVAAALKAVSAWYKEGSSDKLSVPKNCNYCKRVERDGRTTRGSWAIYMERLERSLEQTPHATKARSTSLLWSVTTSLEREVKEAIDKVALEF</sequence>
<dbReference type="STRING" id="1077348.A0A2G8S6C6"/>
<reference evidence="1 2" key="1">
    <citation type="journal article" date="2015" name="Sci. Rep.">
        <title>Chromosome-level genome map provides insights into diverse defense mechanisms in the medicinal fungus Ganoderma sinense.</title>
        <authorList>
            <person name="Zhu Y."/>
            <person name="Xu J."/>
            <person name="Sun C."/>
            <person name="Zhou S."/>
            <person name="Xu H."/>
            <person name="Nelson D.R."/>
            <person name="Qian J."/>
            <person name="Song J."/>
            <person name="Luo H."/>
            <person name="Xiang L."/>
            <person name="Li Y."/>
            <person name="Xu Z."/>
            <person name="Ji A."/>
            <person name="Wang L."/>
            <person name="Lu S."/>
            <person name="Hayward A."/>
            <person name="Sun W."/>
            <person name="Li X."/>
            <person name="Schwartz D.C."/>
            <person name="Wang Y."/>
            <person name="Chen S."/>
        </authorList>
    </citation>
    <scope>NUCLEOTIDE SEQUENCE [LARGE SCALE GENOMIC DNA]</scope>
    <source>
        <strain evidence="1 2">ZZ0214-1</strain>
    </source>
</reference>
<comment type="caution">
    <text evidence="1">The sequence shown here is derived from an EMBL/GenBank/DDBJ whole genome shotgun (WGS) entry which is preliminary data.</text>
</comment>
<name>A0A2G8S6C6_9APHY</name>
<protein>
    <recommendedName>
        <fullName evidence="3">BTB domain-containing protein</fullName>
    </recommendedName>
</protein>
<accession>A0A2G8S6C6</accession>
<proteinExistence type="predicted"/>